<reference evidence="1" key="1">
    <citation type="journal article" date="2015" name="Nature">
        <title>Complex archaea that bridge the gap between prokaryotes and eukaryotes.</title>
        <authorList>
            <person name="Spang A."/>
            <person name="Saw J.H."/>
            <person name="Jorgensen S.L."/>
            <person name="Zaremba-Niedzwiedzka K."/>
            <person name="Martijn J."/>
            <person name="Lind A.E."/>
            <person name="van Eijk R."/>
            <person name="Schleper C."/>
            <person name="Guy L."/>
            <person name="Ettema T.J."/>
        </authorList>
    </citation>
    <scope>NUCLEOTIDE SEQUENCE</scope>
</reference>
<name>A0A0F9KAW2_9ZZZZ</name>
<proteinExistence type="predicted"/>
<dbReference type="EMBL" id="LAZR01009573">
    <property type="protein sequence ID" value="KKM71801.1"/>
    <property type="molecule type" value="Genomic_DNA"/>
</dbReference>
<gene>
    <name evidence="1" type="ORF">LCGC14_1427060</name>
</gene>
<feature type="non-terminal residue" evidence="1">
    <location>
        <position position="1"/>
    </location>
</feature>
<sequence length="64" mass="7248">VLKAAFGDNPDNPISEMKYKLQTAESFSVEGTFKVSGELRKFKAVWDNYHRLISFVQGKYSCGN</sequence>
<dbReference type="AlphaFoldDB" id="A0A0F9KAW2"/>
<comment type="caution">
    <text evidence="1">The sequence shown here is derived from an EMBL/GenBank/DDBJ whole genome shotgun (WGS) entry which is preliminary data.</text>
</comment>
<organism evidence="1">
    <name type="scientific">marine sediment metagenome</name>
    <dbReference type="NCBI Taxonomy" id="412755"/>
    <lineage>
        <taxon>unclassified sequences</taxon>
        <taxon>metagenomes</taxon>
        <taxon>ecological metagenomes</taxon>
    </lineage>
</organism>
<evidence type="ECO:0000313" key="1">
    <source>
        <dbReference type="EMBL" id="KKM71801.1"/>
    </source>
</evidence>
<accession>A0A0F9KAW2</accession>
<protein>
    <submittedName>
        <fullName evidence="1">Uncharacterized protein</fullName>
    </submittedName>
</protein>